<feature type="transmembrane region" description="Helical" evidence="2">
    <location>
        <begin position="305"/>
        <end position="324"/>
    </location>
</feature>
<name>A0A8H7D3V3_9AGAR</name>
<evidence type="ECO:0000256" key="2">
    <source>
        <dbReference type="SAM" id="Phobius"/>
    </source>
</evidence>
<gene>
    <name evidence="4" type="ORF">MVEN_00847100</name>
</gene>
<feature type="region of interest" description="Disordered" evidence="1">
    <location>
        <begin position="356"/>
        <end position="384"/>
    </location>
</feature>
<proteinExistence type="predicted"/>
<feature type="transmembrane region" description="Helical" evidence="2">
    <location>
        <begin position="330"/>
        <end position="350"/>
    </location>
</feature>
<feature type="domain" description="DUF6534" evidence="3">
    <location>
        <begin position="268"/>
        <end position="354"/>
    </location>
</feature>
<evidence type="ECO:0000256" key="1">
    <source>
        <dbReference type="SAM" id="MobiDB-lite"/>
    </source>
</evidence>
<comment type="caution">
    <text evidence="4">The sequence shown here is derived from an EMBL/GenBank/DDBJ whole genome shotgun (WGS) entry which is preliminary data.</text>
</comment>
<keyword evidence="5" id="KW-1185">Reference proteome</keyword>
<evidence type="ECO:0000259" key="3">
    <source>
        <dbReference type="Pfam" id="PF20152"/>
    </source>
</evidence>
<organism evidence="4 5">
    <name type="scientific">Mycena venus</name>
    <dbReference type="NCBI Taxonomy" id="2733690"/>
    <lineage>
        <taxon>Eukaryota</taxon>
        <taxon>Fungi</taxon>
        <taxon>Dikarya</taxon>
        <taxon>Basidiomycota</taxon>
        <taxon>Agaricomycotina</taxon>
        <taxon>Agaricomycetes</taxon>
        <taxon>Agaricomycetidae</taxon>
        <taxon>Agaricales</taxon>
        <taxon>Marasmiineae</taxon>
        <taxon>Mycenaceae</taxon>
        <taxon>Mycena</taxon>
    </lineage>
</organism>
<feature type="transmembrane region" description="Helical" evidence="2">
    <location>
        <begin position="151"/>
        <end position="171"/>
    </location>
</feature>
<dbReference type="InterPro" id="IPR045339">
    <property type="entry name" value="DUF6534"/>
</dbReference>
<dbReference type="EMBL" id="JACAZI010000006">
    <property type="protein sequence ID" value="KAF7358001.1"/>
    <property type="molecule type" value="Genomic_DNA"/>
</dbReference>
<feature type="transmembrane region" description="Helical" evidence="2">
    <location>
        <begin position="113"/>
        <end position="139"/>
    </location>
</feature>
<accession>A0A8H7D3V3</accession>
<dbReference type="OrthoDB" id="3265526at2759"/>
<feature type="transmembrane region" description="Helical" evidence="2">
    <location>
        <begin position="261"/>
        <end position="284"/>
    </location>
</feature>
<dbReference type="Proteomes" id="UP000620124">
    <property type="component" value="Unassembled WGS sequence"/>
</dbReference>
<evidence type="ECO:0000313" key="5">
    <source>
        <dbReference type="Proteomes" id="UP000620124"/>
    </source>
</evidence>
<feature type="transmembrane region" description="Helical" evidence="2">
    <location>
        <begin position="83"/>
        <end position="107"/>
    </location>
</feature>
<sequence length="402" mass="44844">MLSPGRMAAVPADSTWQKSGVQLSYTRIRSTYDRPSLAANLQLAVYMDQRLLQRIDIRSGSVVSHCGVYISERCWPWAHGQSFTLFCLLFSFLFFLSRLDLFIISIMPGVDLILGPMLIGVLLNMMLYGVMCIQMYTYYQHYSKDSAWIRYFMLYLLLVATADVVIEFGIIYDSLIIQNGKQAALVISPKLLPGDSVLISVSSAPIQLFTAWRISVITGSLILPGLIALLSLGSFAAGITVSAKVALNPEYSSFEIFTSEVIVWLVLSAACDIIIAIGMSYALYSRKTGFSVVDGQINRIIQLTVETGSLTALTALADVMLFLVFPRTTINFAVDFPLSALYSCSILAMLNSRDRQRTPDPEYAHTAPQMRTHDRRTSLKPRSSFNRKVSPSLIYTRLCREH</sequence>
<dbReference type="AlphaFoldDB" id="A0A8H7D3V3"/>
<evidence type="ECO:0000313" key="4">
    <source>
        <dbReference type="EMBL" id="KAF7358001.1"/>
    </source>
</evidence>
<feature type="transmembrane region" description="Helical" evidence="2">
    <location>
        <begin position="221"/>
        <end position="241"/>
    </location>
</feature>
<reference evidence="4" key="1">
    <citation type="submission" date="2020-05" db="EMBL/GenBank/DDBJ databases">
        <title>Mycena genomes resolve the evolution of fungal bioluminescence.</title>
        <authorList>
            <person name="Tsai I.J."/>
        </authorList>
    </citation>
    <scope>NUCLEOTIDE SEQUENCE</scope>
    <source>
        <strain evidence="4">CCC161011</strain>
    </source>
</reference>
<keyword evidence="2" id="KW-0812">Transmembrane</keyword>
<keyword evidence="2" id="KW-0472">Membrane</keyword>
<protein>
    <recommendedName>
        <fullName evidence="3">DUF6534 domain-containing protein</fullName>
    </recommendedName>
</protein>
<dbReference type="PANTHER" id="PTHR40465">
    <property type="entry name" value="CHROMOSOME 1, WHOLE GENOME SHOTGUN SEQUENCE"/>
    <property type="match status" value="1"/>
</dbReference>
<keyword evidence="2" id="KW-1133">Transmembrane helix</keyword>
<dbReference type="Pfam" id="PF20152">
    <property type="entry name" value="DUF6534"/>
    <property type="match status" value="1"/>
</dbReference>
<dbReference type="PANTHER" id="PTHR40465:SF1">
    <property type="entry name" value="DUF6534 DOMAIN-CONTAINING PROTEIN"/>
    <property type="match status" value="1"/>
</dbReference>